<accession>A0A8X8IAV2</accession>
<protein>
    <submittedName>
        <fullName evidence="2">Uncharacterized protein</fullName>
    </submittedName>
</protein>
<feature type="coiled-coil region" evidence="1">
    <location>
        <begin position="12"/>
        <end position="39"/>
    </location>
</feature>
<evidence type="ECO:0000256" key="1">
    <source>
        <dbReference type="SAM" id="Coils"/>
    </source>
</evidence>
<organism evidence="2 3">
    <name type="scientific">Hydrobacter penzbergensis</name>
    <dbReference type="NCBI Taxonomy" id="1235997"/>
    <lineage>
        <taxon>Bacteria</taxon>
        <taxon>Pseudomonadati</taxon>
        <taxon>Bacteroidota</taxon>
        <taxon>Chitinophagia</taxon>
        <taxon>Chitinophagales</taxon>
        <taxon>Chitinophagaceae</taxon>
        <taxon>Hydrobacter</taxon>
    </lineage>
</organism>
<evidence type="ECO:0000313" key="3">
    <source>
        <dbReference type="Proteomes" id="UP000198711"/>
    </source>
</evidence>
<sequence>MGATQAVLLKKIEELTLYVINLKKENEAQNKKIEILMKQIGHK</sequence>
<dbReference type="Proteomes" id="UP000198711">
    <property type="component" value="Unassembled WGS sequence"/>
</dbReference>
<dbReference type="RefSeq" id="WP_257574736.1">
    <property type="nucleotide sequence ID" value="NZ_FNNO01000004.1"/>
</dbReference>
<gene>
    <name evidence="2" type="ORF">SAMN05444410_10413</name>
</gene>
<evidence type="ECO:0000313" key="2">
    <source>
        <dbReference type="EMBL" id="SDW58234.1"/>
    </source>
</evidence>
<keyword evidence="1" id="KW-0175">Coiled coil</keyword>
<proteinExistence type="predicted"/>
<dbReference type="AlphaFoldDB" id="A0A8X8IAV2"/>
<keyword evidence="3" id="KW-1185">Reference proteome</keyword>
<comment type="caution">
    <text evidence="2">The sequence shown here is derived from an EMBL/GenBank/DDBJ whole genome shotgun (WGS) entry which is preliminary data.</text>
</comment>
<name>A0A8X8IAV2_9BACT</name>
<reference evidence="2 3" key="1">
    <citation type="submission" date="2016-10" db="EMBL/GenBank/DDBJ databases">
        <authorList>
            <person name="Varghese N."/>
            <person name="Submissions S."/>
        </authorList>
    </citation>
    <scope>NUCLEOTIDE SEQUENCE [LARGE SCALE GENOMIC DNA]</scope>
    <source>
        <strain evidence="2 3">DSM 25353</strain>
    </source>
</reference>
<dbReference type="EMBL" id="FNNO01000004">
    <property type="protein sequence ID" value="SDW58234.1"/>
    <property type="molecule type" value="Genomic_DNA"/>
</dbReference>